<dbReference type="RefSeq" id="WP_048203897.1">
    <property type="nucleotide sequence ID" value="NZ_CAYAVU010000021.1"/>
</dbReference>
<reference evidence="1 2" key="1">
    <citation type="submission" date="2016-10" db="EMBL/GenBank/DDBJ databases">
        <authorList>
            <person name="Varghese N."/>
        </authorList>
    </citation>
    <scope>NUCLEOTIDE SEQUENCE [LARGE SCALE GENOMIC DNA]</scope>
    <source>
        <strain evidence="1 2">KB11</strain>
    </source>
</reference>
<dbReference type="Proteomes" id="UP000232133">
    <property type="component" value="Chromosome"/>
</dbReference>
<organism evidence="1 2">
    <name type="scientific">Methanobrevibacter smithii</name>
    <dbReference type="NCBI Taxonomy" id="2173"/>
    <lineage>
        <taxon>Archaea</taxon>
        <taxon>Methanobacteriati</taxon>
        <taxon>Methanobacteriota</taxon>
        <taxon>Methanomada group</taxon>
        <taxon>Methanobacteria</taxon>
        <taxon>Methanobacteriales</taxon>
        <taxon>Methanobacteriaceae</taxon>
        <taxon>Methanobrevibacter</taxon>
    </lineage>
</organism>
<dbReference type="InterPro" id="IPR003735">
    <property type="entry name" value="Metal_Tscrpt_repr"/>
</dbReference>
<evidence type="ECO:0000313" key="2">
    <source>
        <dbReference type="Proteomes" id="UP000232133"/>
    </source>
</evidence>
<evidence type="ECO:0000313" key="1">
    <source>
        <dbReference type="EMBL" id="ATZ60169.1"/>
    </source>
</evidence>
<protein>
    <submittedName>
        <fullName evidence="1">Metal-sensitive transcriptional repressor</fullName>
    </submittedName>
</protein>
<dbReference type="GeneID" id="35119099"/>
<dbReference type="Pfam" id="PF02583">
    <property type="entry name" value="Trns_repr_metal"/>
    <property type="match status" value="1"/>
</dbReference>
<dbReference type="AlphaFoldDB" id="A0A2H4U7U2"/>
<dbReference type="GO" id="GO:0003677">
    <property type="term" value="F:DNA binding"/>
    <property type="evidence" value="ECO:0007669"/>
    <property type="project" value="InterPro"/>
</dbReference>
<dbReference type="EMBL" id="CP017803">
    <property type="protein sequence ID" value="ATZ60169.1"/>
    <property type="molecule type" value="Genomic_DNA"/>
</dbReference>
<dbReference type="GO" id="GO:0046872">
    <property type="term" value="F:metal ion binding"/>
    <property type="evidence" value="ECO:0007669"/>
    <property type="project" value="InterPro"/>
</dbReference>
<proteinExistence type="predicted"/>
<accession>A0A2H4U7U2</accession>
<dbReference type="CDD" id="cd10160">
    <property type="entry name" value="CsoR-like_DUF156_3"/>
    <property type="match status" value="1"/>
</dbReference>
<gene>
    <name evidence="1" type="ORF">BK798_06930</name>
</gene>
<dbReference type="InterPro" id="IPR038390">
    <property type="entry name" value="Metal_Tscrpt_repr_sf"/>
</dbReference>
<dbReference type="PANTHER" id="PTHR33677">
    <property type="entry name" value="TRANSCRIPTIONAL REPRESSOR FRMR-RELATED"/>
    <property type="match status" value="1"/>
</dbReference>
<dbReference type="Gene3D" id="1.20.58.1000">
    <property type="entry name" value="Metal-sensitive repressor, helix protomer"/>
    <property type="match status" value="1"/>
</dbReference>
<dbReference type="GO" id="GO:0006355">
    <property type="term" value="P:regulation of DNA-templated transcription"/>
    <property type="evidence" value="ECO:0007669"/>
    <property type="project" value="InterPro"/>
</dbReference>
<sequence length="90" mass="10336">MKKCMDSENLHRRLKKIIGQINAIDRMIDEDVPCENILMQINASKSALHKVGHIIVEGHLEHCIKESMEKGDTDEVLTDVSTILEYYSRI</sequence>
<name>A0A2H4U7U2_METSM</name>